<feature type="region of interest" description="Disordered" evidence="1">
    <location>
        <begin position="133"/>
        <end position="159"/>
    </location>
</feature>
<comment type="caution">
    <text evidence="2">The sequence shown here is derived from an EMBL/GenBank/DDBJ whole genome shotgun (WGS) entry which is preliminary data.</text>
</comment>
<reference evidence="2" key="1">
    <citation type="submission" date="2022-10" db="EMBL/GenBank/DDBJ databases">
        <title>Tapping the CABI collections for fungal endophytes: first genome assemblies for Collariella, Neodidymelliopsis, Ascochyta clinopodiicola, Didymella pomorum, Didymosphaeria variabile, Neocosmospora piperis and Neocucurbitaria cava.</title>
        <authorList>
            <person name="Hill R."/>
        </authorList>
    </citation>
    <scope>NUCLEOTIDE SEQUENCE</scope>
    <source>
        <strain evidence="2">IMI 355082</strain>
    </source>
</reference>
<organism evidence="2 3">
    <name type="scientific">Gnomoniopsis smithogilvyi</name>
    <dbReference type="NCBI Taxonomy" id="1191159"/>
    <lineage>
        <taxon>Eukaryota</taxon>
        <taxon>Fungi</taxon>
        <taxon>Dikarya</taxon>
        <taxon>Ascomycota</taxon>
        <taxon>Pezizomycotina</taxon>
        <taxon>Sordariomycetes</taxon>
        <taxon>Sordariomycetidae</taxon>
        <taxon>Diaporthales</taxon>
        <taxon>Gnomoniaceae</taxon>
        <taxon>Gnomoniopsis</taxon>
    </lineage>
</organism>
<feature type="region of interest" description="Disordered" evidence="1">
    <location>
        <begin position="264"/>
        <end position="370"/>
    </location>
</feature>
<evidence type="ECO:0000256" key="1">
    <source>
        <dbReference type="SAM" id="MobiDB-lite"/>
    </source>
</evidence>
<gene>
    <name evidence="2" type="ORF">N0V93_004376</name>
</gene>
<dbReference type="Proteomes" id="UP001140453">
    <property type="component" value="Unassembled WGS sequence"/>
</dbReference>
<dbReference type="EMBL" id="JAPEVB010000003">
    <property type="protein sequence ID" value="KAJ4390778.1"/>
    <property type="molecule type" value="Genomic_DNA"/>
</dbReference>
<protein>
    <submittedName>
        <fullName evidence="2">Uncharacterized protein</fullName>
    </submittedName>
</protein>
<evidence type="ECO:0000313" key="3">
    <source>
        <dbReference type="Proteomes" id="UP001140453"/>
    </source>
</evidence>
<sequence length="459" mass="50763">MRGLDICKVWSRVPGLNDYWCQQIQWRISKDDELIGALTEPRYPCADNSLDTIILTQTVHLCQLFLHLQEFDPCATDTANSTVPNDELLCVFQDTLAREFNFAYDDRDRAQAGPAPVGEALERLVRGLMLAQRQEPQPQPPATASAPAAAAPPPTSSTPHRAQLQALLVRILRELNEPVDKNPLRYEQAYGPRRDDTWAARFATRVMQWRFTVKYAPASLVEEVIEVQRHDVHPLDDEGLEVYRILRCTAPGLIHIVTPLHPEIMQPQSQPPTTQTPGYSSESQQQHQQAASRSGMKVQQMLGTPLAQTPGSSASEGTDTPRTTPQYPQPPSTHVEGSNSSSSSSIKRGSEDDRGDIPPSKRPRPAEAETEAAAAAAANADEIVVRGGPMDIDTPQQQPPPTMPQRATAEETNALLRRAVDGIVELGRKIDGMQVTMDQRLGQLDEKLNKIFEWVGSED</sequence>
<feature type="compositionally biased region" description="Polar residues" evidence="1">
    <location>
        <begin position="306"/>
        <end position="317"/>
    </location>
</feature>
<evidence type="ECO:0000313" key="2">
    <source>
        <dbReference type="EMBL" id="KAJ4390778.1"/>
    </source>
</evidence>
<dbReference type="AlphaFoldDB" id="A0A9W8YSA2"/>
<keyword evidence="3" id="KW-1185">Reference proteome</keyword>
<proteinExistence type="predicted"/>
<name>A0A9W8YSA2_9PEZI</name>
<feature type="compositionally biased region" description="Low complexity" evidence="1">
    <location>
        <begin position="266"/>
        <end position="294"/>
    </location>
</feature>
<accession>A0A9W8YSA2</accession>
<dbReference type="OrthoDB" id="5220996at2759"/>